<dbReference type="Proteomes" id="UP000265520">
    <property type="component" value="Unassembled WGS sequence"/>
</dbReference>
<evidence type="ECO:0000313" key="1">
    <source>
        <dbReference type="EMBL" id="MCI30541.1"/>
    </source>
</evidence>
<keyword evidence="2" id="KW-1185">Reference proteome</keyword>
<protein>
    <submittedName>
        <fullName evidence="1">Uncharacterized protein</fullName>
    </submittedName>
</protein>
<sequence>ETGSPAFTRDTIMNP</sequence>
<feature type="non-terminal residue" evidence="1">
    <location>
        <position position="1"/>
    </location>
</feature>
<dbReference type="EMBL" id="LXQA010180383">
    <property type="protein sequence ID" value="MCI30541.1"/>
    <property type="molecule type" value="Genomic_DNA"/>
</dbReference>
<organism evidence="1 2">
    <name type="scientific">Trifolium medium</name>
    <dbReference type="NCBI Taxonomy" id="97028"/>
    <lineage>
        <taxon>Eukaryota</taxon>
        <taxon>Viridiplantae</taxon>
        <taxon>Streptophyta</taxon>
        <taxon>Embryophyta</taxon>
        <taxon>Tracheophyta</taxon>
        <taxon>Spermatophyta</taxon>
        <taxon>Magnoliopsida</taxon>
        <taxon>eudicotyledons</taxon>
        <taxon>Gunneridae</taxon>
        <taxon>Pentapetalae</taxon>
        <taxon>rosids</taxon>
        <taxon>fabids</taxon>
        <taxon>Fabales</taxon>
        <taxon>Fabaceae</taxon>
        <taxon>Papilionoideae</taxon>
        <taxon>50 kb inversion clade</taxon>
        <taxon>NPAAA clade</taxon>
        <taxon>Hologalegina</taxon>
        <taxon>IRL clade</taxon>
        <taxon>Trifolieae</taxon>
        <taxon>Trifolium</taxon>
    </lineage>
</organism>
<evidence type="ECO:0000313" key="2">
    <source>
        <dbReference type="Proteomes" id="UP000265520"/>
    </source>
</evidence>
<reference evidence="1 2" key="1">
    <citation type="journal article" date="2018" name="Front. Plant Sci.">
        <title>Red Clover (Trifolium pratense) and Zigzag Clover (T. medium) - A Picture of Genomic Similarities and Differences.</title>
        <authorList>
            <person name="Dluhosova J."/>
            <person name="Istvanek J."/>
            <person name="Nedelnik J."/>
            <person name="Repkova J."/>
        </authorList>
    </citation>
    <scope>NUCLEOTIDE SEQUENCE [LARGE SCALE GENOMIC DNA]</scope>
    <source>
        <strain evidence="2">cv. 10/8</strain>
        <tissue evidence="1">Leaf</tissue>
    </source>
</reference>
<name>A0A392R1U9_9FABA</name>
<proteinExistence type="predicted"/>
<accession>A0A392R1U9</accession>
<comment type="caution">
    <text evidence="1">The sequence shown here is derived from an EMBL/GenBank/DDBJ whole genome shotgun (WGS) entry which is preliminary data.</text>
</comment>